<evidence type="ECO:0000313" key="14">
    <source>
        <dbReference type="EMBL" id="UVC15163.1"/>
    </source>
</evidence>
<feature type="transmembrane region" description="Helical" evidence="12">
    <location>
        <begin position="96"/>
        <end position="117"/>
    </location>
</feature>
<dbReference type="InterPro" id="IPR000516">
    <property type="entry name" value="Ni-dep_Hydgase_cyt-B"/>
</dbReference>
<protein>
    <submittedName>
        <fullName evidence="14">Ni/Fe-hydrogenase, b-type cytochrome subunit</fullName>
    </submittedName>
</protein>
<evidence type="ECO:0000256" key="12">
    <source>
        <dbReference type="SAM" id="Phobius"/>
    </source>
</evidence>
<dbReference type="PROSITE" id="PS00882">
    <property type="entry name" value="NI_HGENASE_CYTB_1"/>
    <property type="match status" value="1"/>
</dbReference>
<evidence type="ECO:0000256" key="11">
    <source>
        <dbReference type="ARBA" id="ARBA00023136"/>
    </source>
</evidence>
<dbReference type="Gene3D" id="1.20.950.20">
    <property type="entry name" value="Transmembrane di-heme cytochromes, Chain C"/>
    <property type="match status" value="1"/>
</dbReference>
<dbReference type="SUPFAM" id="SSF81342">
    <property type="entry name" value="Transmembrane di-heme cytochromes"/>
    <property type="match status" value="1"/>
</dbReference>
<keyword evidence="6 12" id="KW-0812">Transmembrane</keyword>
<reference evidence="14" key="1">
    <citation type="submission" date="2020-09" db="EMBL/GenBank/DDBJ databases">
        <title>Rhizobia associated with sainfoin plants.</title>
        <authorList>
            <person name="Asharfi S."/>
            <person name="Kuzmanovic N."/>
            <person name="Bunk B."/>
            <person name="Sproeer C."/>
            <person name="Becker M."/>
            <person name="Thuenen T."/>
        </authorList>
    </citation>
    <scope>NUCLEOTIDE SEQUENCE</scope>
    <source>
        <strain evidence="14">OM4</strain>
    </source>
</reference>
<dbReference type="PANTHER" id="PTHR30485">
    <property type="entry name" value="NI/FE-HYDROGENASE 1 B-TYPE CYTOCHROME SUBUNIT"/>
    <property type="match status" value="1"/>
</dbReference>
<dbReference type="NCBIfam" id="TIGR02125">
    <property type="entry name" value="CytB-hydogenase"/>
    <property type="match status" value="1"/>
</dbReference>
<feature type="transmembrane region" description="Helical" evidence="12">
    <location>
        <begin position="55"/>
        <end position="75"/>
    </location>
</feature>
<dbReference type="PROSITE" id="PS00883">
    <property type="entry name" value="NI_HGENASE_CYTB_2"/>
    <property type="match status" value="1"/>
</dbReference>
<dbReference type="Proteomes" id="UP001058098">
    <property type="component" value="Chromosome"/>
</dbReference>
<evidence type="ECO:0000256" key="8">
    <source>
        <dbReference type="ARBA" id="ARBA00022982"/>
    </source>
</evidence>
<dbReference type="InterPro" id="IPR011577">
    <property type="entry name" value="Cyt_b561_bac/Ni-Hgenase"/>
</dbReference>
<comment type="similarity">
    <text evidence="2">Belongs to the HupC/HyaC/HydC family.</text>
</comment>
<keyword evidence="10" id="KW-0408">Iron</keyword>
<dbReference type="PRINTS" id="PR00161">
    <property type="entry name" value="NIHGNASECYTB"/>
</dbReference>
<keyword evidence="15" id="KW-1185">Reference proteome</keyword>
<evidence type="ECO:0000256" key="5">
    <source>
        <dbReference type="ARBA" id="ARBA00022617"/>
    </source>
</evidence>
<keyword evidence="7" id="KW-0479">Metal-binding</keyword>
<dbReference type="Pfam" id="PF01292">
    <property type="entry name" value="Ni_hydr_CYTB"/>
    <property type="match status" value="1"/>
</dbReference>
<keyword evidence="8" id="KW-0249">Electron transport</keyword>
<proteinExistence type="inferred from homology"/>
<evidence type="ECO:0000256" key="9">
    <source>
        <dbReference type="ARBA" id="ARBA00022989"/>
    </source>
</evidence>
<keyword evidence="9 12" id="KW-1133">Transmembrane helix</keyword>
<organism evidence="14 15">
    <name type="scientific">Mesorhizobium onobrychidis</name>
    <dbReference type="NCBI Taxonomy" id="2775404"/>
    <lineage>
        <taxon>Bacteria</taxon>
        <taxon>Pseudomonadati</taxon>
        <taxon>Pseudomonadota</taxon>
        <taxon>Alphaproteobacteria</taxon>
        <taxon>Hyphomicrobiales</taxon>
        <taxon>Phyllobacteriaceae</taxon>
        <taxon>Mesorhizobium</taxon>
    </lineage>
</organism>
<evidence type="ECO:0000256" key="6">
    <source>
        <dbReference type="ARBA" id="ARBA00022692"/>
    </source>
</evidence>
<dbReference type="PANTHER" id="PTHR30485:SF0">
    <property type="entry name" value="NI_FE-HYDROGENASE 1 B-TYPE CYTOCHROME SUBUNIT-RELATED"/>
    <property type="match status" value="1"/>
</dbReference>
<feature type="domain" description="Cytochrome b561 bacterial/Ni-hydrogenase" evidence="13">
    <location>
        <begin position="48"/>
        <end position="253"/>
    </location>
</feature>
<evidence type="ECO:0000256" key="7">
    <source>
        <dbReference type="ARBA" id="ARBA00022723"/>
    </source>
</evidence>
<evidence type="ECO:0000256" key="10">
    <source>
        <dbReference type="ARBA" id="ARBA00023004"/>
    </source>
</evidence>
<evidence type="ECO:0000256" key="1">
    <source>
        <dbReference type="ARBA" id="ARBA00004651"/>
    </source>
</evidence>
<evidence type="ECO:0000256" key="3">
    <source>
        <dbReference type="ARBA" id="ARBA00022448"/>
    </source>
</evidence>
<keyword evidence="3" id="KW-0813">Transport</keyword>
<keyword evidence="4" id="KW-1003">Cell membrane</keyword>
<dbReference type="InterPro" id="IPR016174">
    <property type="entry name" value="Di-haem_cyt_TM"/>
</dbReference>
<dbReference type="EMBL" id="CP062229">
    <property type="protein sequence ID" value="UVC15163.1"/>
    <property type="molecule type" value="Genomic_DNA"/>
</dbReference>
<feature type="transmembrane region" description="Helical" evidence="12">
    <location>
        <begin position="165"/>
        <end position="187"/>
    </location>
</feature>
<dbReference type="InterPro" id="IPR051542">
    <property type="entry name" value="Hydrogenase_cytochrome"/>
</dbReference>
<evidence type="ECO:0000313" key="15">
    <source>
        <dbReference type="Proteomes" id="UP001058098"/>
    </source>
</evidence>
<comment type="subcellular location">
    <subcellularLocation>
        <location evidence="1">Cell membrane</location>
        <topology evidence="1">Multi-pass membrane protein</topology>
    </subcellularLocation>
</comment>
<sequence>MLDACHEPGRSGNGQGPGPVRRISHIHETLAAADADGEKAVEHKSIYVYEAPVRIWHWVNAVSILTLALTGYFISSPLPSVPGEAIANFLMGYIRFIHFAAGQVLAVFLILRVYWAFVGNIHARQIFYVPFWSGRFWKEWLHELRWYTFLARQPKYVGHNPLSQFTMFLMFTVPLFFMVITGFGLYSEGAGRDGWEYALFGWVFSIWSNSQDIHTFHHLGMWVILVFVMVHIYVAIREDIMSRQSIISSMISGERLFKDSED</sequence>
<keyword evidence="11 12" id="KW-0472">Membrane</keyword>
<accession>A0ABY5QVQ3</accession>
<gene>
    <name evidence="14" type="primary">cybH</name>
    <name evidence="14" type="ORF">IHQ72_32075</name>
</gene>
<feature type="transmembrane region" description="Helical" evidence="12">
    <location>
        <begin position="216"/>
        <end position="236"/>
    </location>
</feature>
<name>A0ABY5QVQ3_9HYPH</name>
<evidence type="ECO:0000256" key="2">
    <source>
        <dbReference type="ARBA" id="ARBA00008622"/>
    </source>
</evidence>
<keyword evidence="5" id="KW-0349">Heme</keyword>
<evidence type="ECO:0000256" key="4">
    <source>
        <dbReference type="ARBA" id="ARBA00022475"/>
    </source>
</evidence>
<evidence type="ECO:0000259" key="13">
    <source>
        <dbReference type="Pfam" id="PF01292"/>
    </source>
</evidence>